<evidence type="ECO:0000313" key="3">
    <source>
        <dbReference type="Proteomes" id="UP000190285"/>
    </source>
</evidence>
<protein>
    <submittedName>
        <fullName evidence="2">Chemotaxis protein CheC</fullName>
    </submittedName>
</protein>
<evidence type="ECO:0000313" key="2">
    <source>
        <dbReference type="EMBL" id="SKC36089.1"/>
    </source>
</evidence>
<dbReference type="InterPro" id="IPR028976">
    <property type="entry name" value="CheC-like_sf"/>
</dbReference>
<keyword evidence="3" id="KW-1185">Reference proteome</keyword>
<dbReference type="PANTHER" id="PTHR43484:SF1">
    <property type="entry name" value="FLAGELLAR MOTOR SWITCH PROTEIN FLIN"/>
    <property type="match status" value="1"/>
</dbReference>
<dbReference type="PANTHER" id="PTHR43484">
    <property type="match status" value="1"/>
</dbReference>
<dbReference type="Gene3D" id="3.40.1550.10">
    <property type="entry name" value="CheC-like"/>
    <property type="match status" value="1"/>
</dbReference>
<accession>A0A1T5IAA6</accession>
<dbReference type="InterPro" id="IPR051469">
    <property type="entry name" value="FliN/MopA/SpaO"/>
</dbReference>
<dbReference type="AlphaFoldDB" id="A0A1T5IAA6"/>
<dbReference type="STRING" id="36842.SAMN02194393_00118"/>
<reference evidence="2 3" key="1">
    <citation type="submission" date="2017-02" db="EMBL/GenBank/DDBJ databases">
        <authorList>
            <person name="Peterson S.W."/>
        </authorList>
    </citation>
    <scope>NUCLEOTIDE SEQUENCE [LARGE SCALE GENOMIC DNA]</scope>
    <source>
        <strain evidence="2 3">M1</strain>
    </source>
</reference>
<keyword evidence="1" id="KW-0145">Chemotaxis</keyword>
<dbReference type="EMBL" id="FUZT01000001">
    <property type="protein sequence ID" value="SKC36089.1"/>
    <property type="molecule type" value="Genomic_DNA"/>
</dbReference>
<evidence type="ECO:0000256" key="1">
    <source>
        <dbReference type="ARBA" id="ARBA00022500"/>
    </source>
</evidence>
<organism evidence="2 3">
    <name type="scientific">Maledivibacter halophilus</name>
    <dbReference type="NCBI Taxonomy" id="36842"/>
    <lineage>
        <taxon>Bacteria</taxon>
        <taxon>Bacillati</taxon>
        <taxon>Bacillota</taxon>
        <taxon>Clostridia</taxon>
        <taxon>Peptostreptococcales</taxon>
        <taxon>Caminicellaceae</taxon>
        <taxon>Maledivibacter</taxon>
    </lineage>
</organism>
<gene>
    <name evidence="2" type="ORF">SAMN02194393_00118</name>
</gene>
<sequence>MMLSPMQKDVLTEIINVHIGLAAKSLSEMINQRVLLSVPEIEFIQHSDTDVFDRIHHEFLMGEKVICSIKFGPDFVGKVFLVLPIENAKILSNACIGINEVKERESQSFSLNEMDLDIIKEVSNVIFNVLIGEFGNLLETKLKYTIPNINTLTISESDKYLLFPKEVNALILHTKFLFTNSQLSSTILIALFGDSISLLIDKIDTMLEDLT</sequence>
<name>A0A1T5IAA6_9FIRM</name>
<dbReference type="Proteomes" id="UP000190285">
    <property type="component" value="Unassembled WGS sequence"/>
</dbReference>
<proteinExistence type="predicted"/>
<dbReference type="GO" id="GO:0006935">
    <property type="term" value="P:chemotaxis"/>
    <property type="evidence" value="ECO:0007669"/>
    <property type="project" value="UniProtKB-KW"/>
</dbReference>
<dbReference type="CDD" id="cd17910">
    <property type="entry name" value="CheC_ClassII"/>
    <property type="match status" value="1"/>
</dbReference>
<dbReference type="SUPFAM" id="SSF103039">
    <property type="entry name" value="CheC-like"/>
    <property type="match status" value="1"/>
</dbReference>